<evidence type="ECO:0000313" key="4">
    <source>
        <dbReference type="EMBL" id="RKU43768.1"/>
    </source>
</evidence>
<feature type="compositionally biased region" description="Low complexity" evidence="1">
    <location>
        <begin position="617"/>
        <end position="631"/>
    </location>
</feature>
<keyword evidence="2" id="KW-0472">Membrane</keyword>
<feature type="region of interest" description="Disordered" evidence="1">
    <location>
        <begin position="592"/>
        <end position="635"/>
    </location>
</feature>
<dbReference type="PANTHER" id="PTHR31145:SF8">
    <property type="entry name" value="INTEGRAL MEMBRANE PROTEIN (AFU_ORTHOLOGUE AFUA_2G17475)"/>
    <property type="match status" value="1"/>
</dbReference>
<feature type="compositionally biased region" description="Polar residues" evidence="1">
    <location>
        <begin position="654"/>
        <end position="668"/>
    </location>
</feature>
<feature type="transmembrane region" description="Helical" evidence="2">
    <location>
        <begin position="446"/>
        <end position="467"/>
    </location>
</feature>
<feature type="transmembrane region" description="Helical" evidence="2">
    <location>
        <begin position="356"/>
        <end position="382"/>
    </location>
</feature>
<comment type="caution">
    <text evidence="4">The sequence shown here is derived from an EMBL/GenBank/DDBJ whole genome shotgun (WGS) entry which is preliminary data.</text>
</comment>
<evidence type="ECO:0000256" key="2">
    <source>
        <dbReference type="SAM" id="Phobius"/>
    </source>
</evidence>
<dbReference type="EMBL" id="QVQW01000038">
    <property type="protein sequence ID" value="RKU43768.1"/>
    <property type="molecule type" value="Genomic_DNA"/>
</dbReference>
<keyword evidence="2" id="KW-1133">Transmembrane helix</keyword>
<keyword evidence="3" id="KW-0732">Signal</keyword>
<organism evidence="4 5">
    <name type="scientific">Coniochaeta pulveracea</name>
    <dbReference type="NCBI Taxonomy" id="177199"/>
    <lineage>
        <taxon>Eukaryota</taxon>
        <taxon>Fungi</taxon>
        <taxon>Dikarya</taxon>
        <taxon>Ascomycota</taxon>
        <taxon>Pezizomycotina</taxon>
        <taxon>Sordariomycetes</taxon>
        <taxon>Sordariomycetidae</taxon>
        <taxon>Coniochaetales</taxon>
        <taxon>Coniochaetaceae</taxon>
        <taxon>Coniochaeta</taxon>
    </lineage>
</organism>
<protein>
    <submittedName>
        <fullName evidence="4">Uncharacterized protein</fullName>
    </submittedName>
</protein>
<keyword evidence="2" id="KW-0812">Transmembrane</keyword>
<feature type="transmembrane region" description="Helical" evidence="2">
    <location>
        <begin position="504"/>
        <end position="523"/>
    </location>
</feature>
<evidence type="ECO:0000256" key="3">
    <source>
        <dbReference type="SAM" id="SignalP"/>
    </source>
</evidence>
<dbReference type="GO" id="GO:0055085">
    <property type="term" value="P:transmembrane transport"/>
    <property type="evidence" value="ECO:0007669"/>
    <property type="project" value="TreeGrafter"/>
</dbReference>
<feature type="region of interest" description="Disordered" evidence="1">
    <location>
        <begin position="654"/>
        <end position="690"/>
    </location>
</feature>
<gene>
    <name evidence="4" type="ORF">DL546_003147</name>
</gene>
<dbReference type="OrthoDB" id="269822at2759"/>
<feature type="signal peptide" evidence="3">
    <location>
        <begin position="1"/>
        <end position="29"/>
    </location>
</feature>
<sequence>MFAASPLRPIGKWLAHVALLSSLLSPTLAAYVQFQDCLDTIPAQGLSSQAHFSPESLKADLHQWHDATTVNLRISGRFPGKEICDDAPTVAFSRLRVSSIAGTAEYDGKLDDVNCDRKLHFATEQGPYFGYNISYTVKRMHPVEAFELQVHLQGDDGKAFGCLRAPLTPEIGHDVTTVARWVPICILALVVAAAGLQSLPQFSWSSATDQAGPFFREASRAHLTHIADCLSYIQFIFFSGALSLSYPGFFQPVVSHSSWSTLMTSPGPVAHSWRYHGIADGIYEVNGTFGGTHGMELMTQVIGAPVTMGTWTNVITYTAIIFVLLVAVIQVGKCLNQTRDWFAPPRSPEERAAHTFSGVSHTAWTAFRALISYFLLPVVAWTTYQLDYAQLLPFYHTTICAIVLFILVVCCWWAATQSSPRQMGYLILDSSKDYQTLMSMSRSQDVLSIAMFGLLFARGATIGGLQFAGLPQLLVLVACEIMQLALVTLVRTPAAVLSTSGLTTVARLIVTLLSVLFVPGVAALEFRSIFGYMILALHGSVLVFCFLSPALFRMARLLATASGGPGSQFSDPGPDEPQIYGLRRLRQRPTTVNNLTHPTVPHIGLMQPDTIQPGRFPSSSLDSNSPASSLSHDTNRYYFRPRSRISSAELLRSQASISPPMSENPTSDSQHDGRSSHPSSEERRSSETSFVDVSDAVRLAEAARFANVSVDYSVREVDMYYKRAGQRNDCGEQRVTESEVPSASSSTTTSARRKVSDLWKERFAKPVKVREEKGFVVIRPPRTVPPSLEVVPREEEG</sequence>
<dbReference type="AlphaFoldDB" id="A0A420Y796"/>
<proteinExistence type="predicted"/>
<feature type="region of interest" description="Disordered" evidence="1">
    <location>
        <begin position="727"/>
        <end position="755"/>
    </location>
</feature>
<feature type="chain" id="PRO_5019223323" evidence="3">
    <location>
        <begin position="30"/>
        <end position="797"/>
    </location>
</feature>
<feature type="compositionally biased region" description="Basic and acidic residues" evidence="1">
    <location>
        <begin position="669"/>
        <end position="686"/>
    </location>
</feature>
<accession>A0A420Y796</accession>
<evidence type="ECO:0000313" key="5">
    <source>
        <dbReference type="Proteomes" id="UP000275385"/>
    </source>
</evidence>
<reference evidence="4 5" key="1">
    <citation type="submission" date="2018-08" db="EMBL/GenBank/DDBJ databases">
        <title>Draft genome of the lignicolous fungus Coniochaeta pulveracea.</title>
        <authorList>
            <person name="Borstlap C.J."/>
            <person name="De Witt R.N."/>
            <person name="Botha A."/>
            <person name="Volschenk H."/>
        </authorList>
    </citation>
    <scope>NUCLEOTIDE SEQUENCE [LARGE SCALE GENOMIC DNA]</scope>
    <source>
        <strain evidence="4 5">CAB683</strain>
    </source>
</reference>
<keyword evidence="5" id="KW-1185">Reference proteome</keyword>
<evidence type="ECO:0000256" key="1">
    <source>
        <dbReference type="SAM" id="MobiDB-lite"/>
    </source>
</evidence>
<name>A0A420Y796_9PEZI</name>
<dbReference type="Proteomes" id="UP000275385">
    <property type="component" value="Unassembled WGS sequence"/>
</dbReference>
<feature type="compositionally biased region" description="Low complexity" evidence="1">
    <location>
        <begin position="738"/>
        <end position="750"/>
    </location>
</feature>
<dbReference type="InterPro" id="IPR040241">
    <property type="entry name" value="TRP_Flc/Pkd2-like"/>
</dbReference>
<feature type="transmembrane region" description="Helical" evidence="2">
    <location>
        <begin position="394"/>
        <end position="415"/>
    </location>
</feature>
<feature type="transmembrane region" description="Helical" evidence="2">
    <location>
        <begin position="529"/>
        <end position="552"/>
    </location>
</feature>
<dbReference type="GO" id="GO:0016020">
    <property type="term" value="C:membrane"/>
    <property type="evidence" value="ECO:0007669"/>
    <property type="project" value="TreeGrafter"/>
</dbReference>
<feature type="transmembrane region" description="Helical" evidence="2">
    <location>
        <begin position="314"/>
        <end position="335"/>
    </location>
</feature>
<dbReference type="PANTHER" id="PTHR31145">
    <property type="entry name" value="INTEGRAL MEMBRANE PROTEIN (AFU_ORTHOLOGUE AFUA_7G01610)"/>
    <property type="match status" value="1"/>
</dbReference>